<dbReference type="InterPro" id="IPR023214">
    <property type="entry name" value="HAD_sf"/>
</dbReference>
<evidence type="ECO:0000313" key="18">
    <source>
        <dbReference type="Proteomes" id="UP000268016"/>
    </source>
</evidence>
<feature type="transmembrane region" description="Helical" evidence="15">
    <location>
        <begin position="151"/>
        <end position="172"/>
    </location>
</feature>
<evidence type="ECO:0000313" key="17">
    <source>
        <dbReference type="EMBL" id="ROT97775.1"/>
    </source>
</evidence>
<dbReference type="OrthoDB" id="9807843at2"/>
<dbReference type="Pfam" id="PF00122">
    <property type="entry name" value="E1-E2_ATPase"/>
    <property type="match status" value="1"/>
</dbReference>
<evidence type="ECO:0000259" key="16">
    <source>
        <dbReference type="PROSITE" id="PS50846"/>
    </source>
</evidence>
<keyword evidence="7 15" id="KW-0479">Metal-binding</keyword>
<evidence type="ECO:0000256" key="7">
    <source>
        <dbReference type="ARBA" id="ARBA00022723"/>
    </source>
</evidence>
<reference evidence="17 18" key="1">
    <citation type="submission" date="2018-10" db="EMBL/GenBank/DDBJ databases">
        <title>Histidinibacterium lentulum gen. nov., sp. nov., a marine bacterium from the culture broth of Picochlorum sp. 122.</title>
        <authorList>
            <person name="Wang G."/>
        </authorList>
    </citation>
    <scope>NUCLEOTIDE SEQUENCE [LARGE SCALE GENOMIC DNA]</scope>
    <source>
        <strain evidence="17 18">B17</strain>
    </source>
</reference>
<feature type="transmembrane region" description="Helical" evidence="15">
    <location>
        <begin position="184"/>
        <end position="206"/>
    </location>
</feature>
<evidence type="ECO:0000256" key="15">
    <source>
        <dbReference type="RuleBase" id="RU362081"/>
    </source>
</evidence>
<dbReference type="GO" id="GO:0055070">
    <property type="term" value="P:copper ion homeostasis"/>
    <property type="evidence" value="ECO:0007669"/>
    <property type="project" value="TreeGrafter"/>
</dbReference>
<keyword evidence="13" id="KW-0406">Ion transport</keyword>
<dbReference type="GO" id="GO:0043682">
    <property type="term" value="F:P-type divalent copper transporter activity"/>
    <property type="evidence" value="ECO:0007669"/>
    <property type="project" value="TreeGrafter"/>
</dbReference>
<dbReference type="NCBIfam" id="TIGR01511">
    <property type="entry name" value="ATPase-IB1_Cu"/>
    <property type="match status" value="1"/>
</dbReference>
<dbReference type="GO" id="GO:0016887">
    <property type="term" value="F:ATP hydrolysis activity"/>
    <property type="evidence" value="ECO:0007669"/>
    <property type="project" value="InterPro"/>
</dbReference>
<evidence type="ECO:0000256" key="10">
    <source>
        <dbReference type="ARBA" id="ARBA00022842"/>
    </source>
</evidence>
<dbReference type="InterPro" id="IPR023299">
    <property type="entry name" value="ATPase_P-typ_cyto_dom_N"/>
</dbReference>
<proteinExistence type="inferred from homology"/>
<dbReference type="InterPro" id="IPR023298">
    <property type="entry name" value="ATPase_P-typ_TM_dom_sf"/>
</dbReference>
<dbReference type="GO" id="GO:0005524">
    <property type="term" value="F:ATP binding"/>
    <property type="evidence" value="ECO:0007669"/>
    <property type="project" value="UniProtKB-UniRule"/>
</dbReference>
<feature type="transmembrane region" description="Helical" evidence="15">
    <location>
        <begin position="119"/>
        <end position="139"/>
    </location>
</feature>
<feature type="transmembrane region" description="Helical" evidence="15">
    <location>
        <begin position="212"/>
        <end position="230"/>
    </location>
</feature>
<keyword evidence="4 15" id="KW-1003">Cell membrane</keyword>
<dbReference type="Proteomes" id="UP000268016">
    <property type="component" value="Unassembled WGS sequence"/>
</dbReference>
<dbReference type="Gene3D" id="3.40.50.1000">
    <property type="entry name" value="HAD superfamily/HAD-like"/>
    <property type="match status" value="1"/>
</dbReference>
<dbReference type="NCBIfam" id="TIGR01494">
    <property type="entry name" value="ATPase_P-type"/>
    <property type="match status" value="2"/>
</dbReference>
<comment type="caution">
    <text evidence="17">The sequence shown here is derived from an EMBL/GenBank/DDBJ whole genome shotgun (WGS) entry which is preliminary data.</text>
</comment>
<dbReference type="RefSeq" id="WP_123643782.1">
    <property type="nucleotide sequence ID" value="NZ_ML119091.1"/>
</dbReference>
<evidence type="ECO:0000256" key="6">
    <source>
        <dbReference type="ARBA" id="ARBA00022692"/>
    </source>
</evidence>
<dbReference type="GO" id="GO:0005886">
    <property type="term" value="C:plasma membrane"/>
    <property type="evidence" value="ECO:0007669"/>
    <property type="project" value="UniProtKB-SubCell"/>
</dbReference>
<keyword evidence="18" id="KW-1185">Reference proteome</keyword>
<keyword evidence="14 15" id="KW-0472">Membrane</keyword>
<dbReference type="InterPro" id="IPR018303">
    <property type="entry name" value="ATPase_P-typ_P_site"/>
</dbReference>
<evidence type="ECO:0000256" key="4">
    <source>
        <dbReference type="ARBA" id="ARBA00022475"/>
    </source>
</evidence>
<keyword evidence="17" id="KW-0378">Hydrolase</keyword>
<dbReference type="PANTHER" id="PTHR43520">
    <property type="entry name" value="ATP7, ISOFORM B"/>
    <property type="match status" value="1"/>
</dbReference>
<dbReference type="PRINTS" id="PR00119">
    <property type="entry name" value="CATATPASE"/>
</dbReference>
<dbReference type="PANTHER" id="PTHR43520:SF5">
    <property type="entry name" value="CATION-TRANSPORTING P-TYPE ATPASE-RELATED"/>
    <property type="match status" value="1"/>
</dbReference>
<dbReference type="InterPro" id="IPR001757">
    <property type="entry name" value="P_typ_ATPase"/>
</dbReference>
<comment type="similarity">
    <text evidence="2 15">Belongs to the cation transport ATPase (P-type) (TC 3.A.3) family. Type IB subfamily.</text>
</comment>
<dbReference type="NCBIfam" id="TIGR01525">
    <property type="entry name" value="ATPase-IB_hvy"/>
    <property type="match status" value="1"/>
</dbReference>
<dbReference type="GO" id="GO:0005507">
    <property type="term" value="F:copper ion binding"/>
    <property type="evidence" value="ECO:0007669"/>
    <property type="project" value="TreeGrafter"/>
</dbReference>
<keyword evidence="11" id="KW-1278">Translocase</keyword>
<accession>A0A3N2QRZ9</accession>
<dbReference type="EMBL" id="RDRB01000011">
    <property type="protein sequence ID" value="ROT97775.1"/>
    <property type="molecule type" value="Genomic_DNA"/>
</dbReference>
<dbReference type="NCBIfam" id="TIGR01512">
    <property type="entry name" value="ATPase-IB2_Cd"/>
    <property type="match status" value="1"/>
</dbReference>
<dbReference type="CDD" id="cd00371">
    <property type="entry name" value="HMA"/>
    <property type="match status" value="1"/>
</dbReference>
<dbReference type="Pfam" id="PF00403">
    <property type="entry name" value="HMA"/>
    <property type="match status" value="1"/>
</dbReference>
<evidence type="ECO:0000256" key="3">
    <source>
        <dbReference type="ARBA" id="ARBA00022448"/>
    </source>
</evidence>
<feature type="transmembrane region" description="Helical" evidence="15">
    <location>
        <begin position="367"/>
        <end position="386"/>
    </location>
</feature>
<evidence type="ECO:0000256" key="1">
    <source>
        <dbReference type="ARBA" id="ARBA00004651"/>
    </source>
</evidence>
<dbReference type="InterPro" id="IPR008250">
    <property type="entry name" value="ATPase_P-typ_transduc_dom_A_sf"/>
</dbReference>
<protein>
    <submittedName>
        <fullName evidence="17">Cadmium-translocating P-type ATPase</fullName>
        <ecNumber evidence="17">3.6.3.3</ecNumber>
    </submittedName>
</protein>
<dbReference type="SUPFAM" id="SSF81653">
    <property type="entry name" value="Calcium ATPase, transduction domain A"/>
    <property type="match status" value="1"/>
</dbReference>
<dbReference type="SUPFAM" id="SSF81665">
    <property type="entry name" value="Calcium ATPase, transmembrane domain M"/>
    <property type="match status" value="1"/>
</dbReference>
<feature type="transmembrane region" description="Helical" evidence="15">
    <location>
        <begin position="684"/>
        <end position="700"/>
    </location>
</feature>
<dbReference type="EC" id="3.6.3.3" evidence="17"/>
<dbReference type="Gene3D" id="2.70.150.10">
    <property type="entry name" value="Calcium-transporting ATPase, cytoplasmic transduction domain A"/>
    <property type="match status" value="1"/>
</dbReference>
<dbReference type="InterPro" id="IPR036412">
    <property type="entry name" value="HAD-like_sf"/>
</dbReference>
<dbReference type="PROSITE" id="PS50846">
    <property type="entry name" value="HMA_2"/>
    <property type="match status" value="1"/>
</dbReference>
<evidence type="ECO:0000256" key="11">
    <source>
        <dbReference type="ARBA" id="ARBA00022967"/>
    </source>
</evidence>
<feature type="domain" description="HMA" evidence="16">
    <location>
        <begin position="35"/>
        <end position="100"/>
    </location>
</feature>
<dbReference type="InterPro" id="IPR006121">
    <property type="entry name" value="HMA_dom"/>
</dbReference>
<dbReference type="InterPro" id="IPR059000">
    <property type="entry name" value="ATPase_P-type_domA"/>
</dbReference>
<evidence type="ECO:0000256" key="5">
    <source>
        <dbReference type="ARBA" id="ARBA00022553"/>
    </source>
</evidence>
<evidence type="ECO:0000256" key="2">
    <source>
        <dbReference type="ARBA" id="ARBA00006024"/>
    </source>
</evidence>
<organism evidence="17 18">
    <name type="scientific">Histidinibacterium lentulum</name>
    <dbReference type="NCBI Taxonomy" id="2480588"/>
    <lineage>
        <taxon>Bacteria</taxon>
        <taxon>Pseudomonadati</taxon>
        <taxon>Pseudomonadota</taxon>
        <taxon>Alphaproteobacteria</taxon>
        <taxon>Rhodobacterales</taxon>
        <taxon>Paracoccaceae</taxon>
        <taxon>Histidinibacterium</taxon>
    </lineage>
</organism>
<dbReference type="AlphaFoldDB" id="A0A3N2QRZ9"/>
<dbReference type="SUPFAM" id="SSF55008">
    <property type="entry name" value="HMA, heavy metal-associated domain"/>
    <property type="match status" value="1"/>
</dbReference>
<keyword evidence="9 15" id="KW-0067">ATP-binding</keyword>
<gene>
    <name evidence="17" type="primary">cadA</name>
    <name evidence="17" type="ORF">EAT49_18400</name>
</gene>
<keyword evidence="5" id="KW-0597">Phosphoprotein</keyword>
<dbReference type="InterPro" id="IPR027256">
    <property type="entry name" value="P-typ_ATPase_IB"/>
</dbReference>
<name>A0A3N2QRZ9_9RHOB</name>
<evidence type="ECO:0000256" key="12">
    <source>
        <dbReference type="ARBA" id="ARBA00022989"/>
    </source>
</evidence>
<keyword evidence="12 15" id="KW-1133">Transmembrane helix</keyword>
<dbReference type="Gene3D" id="3.40.1110.10">
    <property type="entry name" value="Calcium-transporting ATPase, cytoplasmic domain N"/>
    <property type="match status" value="1"/>
</dbReference>
<evidence type="ECO:0000256" key="13">
    <source>
        <dbReference type="ARBA" id="ARBA00023065"/>
    </source>
</evidence>
<keyword evidence="10" id="KW-0460">Magnesium</keyword>
<dbReference type="InterPro" id="IPR036163">
    <property type="entry name" value="HMA_dom_sf"/>
</dbReference>
<sequence length="727" mass="75424">MAYAEDAGGGGACPGCVALPEIARRAEEARRAEGQQVQLSLPTIHCAACISGVERGLMQMPGVNDVRVNLTRKRATVHVADGIDPDALVRHLGRLGFEAMPLDGATLSAGENDRAARDLLMRLGVSGFAMMNVMLLSVAVWSGATDATRDLFHWLSAAIAIPTVLFAGQPFFRSAAAALGARRLNMDVPISLAILLATGVSLSETILSGKHAYFDAAISLTFFLLAGRFLDQKMRGTARSAAAELAALEAPLALRIGGEGTETVRLEEVAVGDLLLVRPGAKVPVDGVVTQGTSELDRAFLTGETDPVAVGEGETLRAGEVNLTGPLTMRATAVGEDTLLHGLADLVAVAEEAKSRYNSIANRASRIYSPLVHIMALAGFVTWMSATGDFRTSMMIAVSLLIITCPCALGLAVPAVSTVASGKLFRLGMLVKHGTALERLSEVSHVVFDKTGTLTLGRPALVGPDGLPRETLALAAALAAGSDHPRSRAIAAAAELRDLPKVRVTDIRETPGYGVEGLWQGRRVRLGRAAWVGAEGSGTVLSVEGEAPVALEFEDVLRPGAAKLVAALKAKGVPVTLLSGDAEAPVRALADELGIEDWQAAMLPGEKAEAIDGLTAGGARVLMVGDGLNDVGALAAAHVSIAPASALEATRVAADMVLVAGDLGNVAEAMRIARVAQRRIKENFAAAALYNVVCVPIAFMGFASPLAAAIAMSTSSIVVSVNALRTR</sequence>
<evidence type="ECO:0000256" key="8">
    <source>
        <dbReference type="ARBA" id="ARBA00022741"/>
    </source>
</evidence>
<keyword evidence="6 15" id="KW-0812">Transmembrane</keyword>
<dbReference type="PROSITE" id="PS01047">
    <property type="entry name" value="HMA_1"/>
    <property type="match status" value="1"/>
</dbReference>
<dbReference type="Pfam" id="PF00702">
    <property type="entry name" value="Hydrolase"/>
    <property type="match status" value="1"/>
</dbReference>
<dbReference type="SUPFAM" id="SSF56784">
    <property type="entry name" value="HAD-like"/>
    <property type="match status" value="1"/>
</dbReference>
<dbReference type="InterPro" id="IPR017969">
    <property type="entry name" value="Heavy-metal-associated_CS"/>
</dbReference>
<dbReference type="Gene3D" id="3.30.70.100">
    <property type="match status" value="1"/>
</dbReference>
<comment type="subcellular location">
    <subcellularLocation>
        <location evidence="1">Cell membrane</location>
        <topology evidence="1">Multi-pass membrane protein</topology>
    </subcellularLocation>
</comment>
<evidence type="ECO:0000256" key="14">
    <source>
        <dbReference type="ARBA" id="ARBA00023136"/>
    </source>
</evidence>
<evidence type="ECO:0000256" key="9">
    <source>
        <dbReference type="ARBA" id="ARBA00022840"/>
    </source>
</evidence>
<keyword evidence="8 15" id="KW-0547">Nucleotide-binding</keyword>
<keyword evidence="3" id="KW-0813">Transport</keyword>
<dbReference type="PROSITE" id="PS00154">
    <property type="entry name" value="ATPASE_E1_E2"/>
    <property type="match status" value="1"/>
</dbReference>
<feature type="transmembrane region" description="Helical" evidence="15">
    <location>
        <begin position="392"/>
        <end position="416"/>
    </location>
</feature>